<dbReference type="EMBL" id="LNIX01000010">
    <property type="protein sequence ID" value="OXA49233.1"/>
    <property type="molecule type" value="Genomic_DNA"/>
</dbReference>
<protein>
    <submittedName>
        <fullName evidence="2">Glutamate receptor 2.5</fullName>
    </submittedName>
</protein>
<dbReference type="AlphaFoldDB" id="A0A226DVE8"/>
<keyword evidence="1" id="KW-0812">Transmembrane</keyword>
<proteinExistence type="predicted"/>
<gene>
    <name evidence="2" type="ORF">Fcan01_15822</name>
</gene>
<evidence type="ECO:0000256" key="1">
    <source>
        <dbReference type="SAM" id="Phobius"/>
    </source>
</evidence>
<feature type="transmembrane region" description="Helical" evidence="1">
    <location>
        <begin position="188"/>
        <end position="210"/>
    </location>
</feature>
<reference evidence="2 3" key="1">
    <citation type="submission" date="2015-12" db="EMBL/GenBank/DDBJ databases">
        <title>The genome of Folsomia candida.</title>
        <authorList>
            <person name="Faddeeva A."/>
            <person name="Derks M.F."/>
            <person name="Anvar Y."/>
            <person name="Smit S."/>
            <person name="Van Straalen N."/>
            <person name="Roelofs D."/>
        </authorList>
    </citation>
    <scope>NUCLEOTIDE SEQUENCE [LARGE SCALE GENOMIC DNA]</scope>
    <source>
        <strain evidence="2 3">VU population</strain>
        <tissue evidence="2">Whole body</tissue>
    </source>
</reference>
<dbReference type="Gene3D" id="1.10.287.70">
    <property type="match status" value="1"/>
</dbReference>
<name>A0A226DVE8_FOLCA</name>
<evidence type="ECO:0000313" key="2">
    <source>
        <dbReference type="EMBL" id="OXA49233.1"/>
    </source>
</evidence>
<dbReference type="Proteomes" id="UP000198287">
    <property type="component" value="Unassembled WGS sequence"/>
</dbReference>
<comment type="caution">
    <text evidence="2">The sequence shown here is derived from an EMBL/GenBank/DDBJ whole genome shotgun (WGS) entry which is preliminary data.</text>
</comment>
<sequence length="317" mass="37041">MICRSQVYRNDENYVVFVENFTPQWERWCLSDFKWDQINASFAENGIMLSKTSVKQLTIDIFSIENISFTSINRIPCLSPRIVSQFKGVVLLHGSDIEVIITESEEYQFLTCYTEPYISFYFYFTPFQAELWMVLRISIATIIAVTTIVLNYQKDKQIFSVWLFVLATLFEETPLMPSRIENATFFRISLGIWCIMSIILTNCYNGIMILELNAPRTLFHPDNFDHLRCQHQFDNMVEFHRKYGTLSTFEMSKQEGYSNFKKRHDAFKAFFDKVFNLSPLLGLPLDGLDTNFTNVDDRGCSESNAYIQGYQFAPNSK</sequence>
<keyword evidence="1" id="KW-1133">Transmembrane helix</keyword>
<keyword evidence="1" id="KW-0472">Membrane</keyword>
<keyword evidence="3" id="KW-1185">Reference proteome</keyword>
<feature type="transmembrane region" description="Helical" evidence="1">
    <location>
        <begin position="158"/>
        <end position="176"/>
    </location>
</feature>
<evidence type="ECO:0000313" key="3">
    <source>
        <dbReference type="Proteomes" id="UP000198287"/>
    </source>
</evidence>
<keyword evidence="2" id="KW-0675">Receptor</keyword>
<feature type="transmembrane region" description="Helical" evidence="1">
    <location>
        <begin position="131"/>
        <end position="152"/>
    </location>
</feature>
<organism evidence="2 3">
    <name type="scientific">Folsomia candida</name>
    <name type="common">Springtail</name>
    <dbReference type="NCBI Taxonomy" id="158441"/>
    <lineage>
        <taxon>Eukaryota</taxon>
        <taxon>Metazoa</taxon>
        <taxon>Ecdysozoa</taxon>
        <taxon>Arthropoda</taxon>
        <taxon>Hexapoda</taxon>
        <taxon>Collembola</taxon>
        <taxon>Entomobryomorpha</taxon>
        <taxon>Isotomoidea</taxon>
        <taxon>Isotomidae</taxon>
        <taxon>Proisotominae</taxon>
        <taxon>Folsomia</taxon>
    </lineage>
</organism>
<accession>A0A226DVE8</accession>